<dbReference type="AlphaFoldDB" id="A0A385JMC8"/>
<keyword evidence="1" id="KW-0472">Membrane</keyword>
<feature type="transmembrane region" description="Helical" evidence="1">
    <location>
        <begin position="114"/>
        <end position="139"/>
    </location>
</feature>
<feature type="transmembrane region" description="Helical" evidence="1">
    <location>
        <begin position="47"/>
        <end position="66"/>
    </location>
</feature>
<feature type="transmembrane region" description="Helical" evidence="1">
    <location>
        <begin position="203"/>
        <end position="219"/>
    </location>
</feature>
<feature type="transmembrane region" description="Helical" evidence="1">
    <location>
        <begin position="415"/>
        <end position="435"/>
    </location>
</feature>
<feature type="transmembrane region" description="Helical" evidence="1">
    <location>
        <begin position="72"/>
        <end position="93"/>
    </location>
</feature>
<proteinExistence type="predicted"/>
<feature type="transmembrane region" description="Helical" evidence="1">
    <location>
        <begin position="390"/>
        <end position="409"/>
    </location>
</feature>
<feature type="transmembrane region" description="Helical" evidence="1">
    <location>
        <begin position="14"/>
        <end position="35"/>
    </location>
</feature>
<evidence type="ECO:0000313" key="2">
    <source>
        <dbReference type="EMBL" id="AXY99492.1"/>
    </source>
</evidence>
<name>A0A385JMC8_PROVU</name>
<feature type="transmembrane region" description="Helical" evidence="1">
    <location>
        <begin position="357"/>
        <end position="378"/>
    </location>
</feature>
<evidence type="ECO:0000256" key="1">
    <source>
        <dbReference type="SAM" id="Phobius"/>
    </source>
</evidence>
<reference evidence="2" key="1">
    <citation type="journal article" date="2017" name="PLoS ONE">
        <title>Genetic diversity of the O antigens of Proteus species and the development of a suspension array for molecular serotyping.</title>
        <authorList>
            <person name="Yu X."/>
            <person name="Torzewska A."/>
            <person name="Zhang X."/>
            <person name="Yin Z."/>
            <person name="Drzewiecka D."/>
            <person name="Cao H."/>
            <person name="Liu B."/>
            <person name="Knirel Y.A."/>
            <person name="Rozalski A."/>
            <person name="Wang L."/>
        </authorList>
    </citation>
    <scope>NUCLEOTIDE SEQUENCE</scope>
    <source>
        <strain evidence="2">CCUG 4652</strain>
    </source>
</reference>
<sequence>MNYNEFLDIYFSNLSLFLTCGFISIILCFYSVNFISIAGITDPIHFFWTYTLGTTYSIIIGLFILGYISNDIIILIGISIVSLLLSIYIGYAFKINLLKHPINFIIEYNNGYRLFKILLFLMCAFYTVIIYKVGFSIFSEVNRFEQNKGIGPLVRVVDAIRPFVLSYMAIYIGVYTKGYKKIIYNSILISLIIVSSLSNGAKFALLEIVYAISACFILYRGHRLKVSMKRLIKIFSIFLVVFSFALIATNYAIKAKGENMKPQFLPENTPIAIEKIYLRTLSNGDQAYLGLPNEIINKIPTGNIIYNFTSSMIGKEKFKNIFGINDNLNNVGQKILLFHFPDYDQAGGPVSHFDLYFYHYLPIGLNYIAIFVLGLVLVSIVNCKVLAKGNIFISALISTLWIRGLVMILEPAMGFVYILDFLFIIFFITLITIILPKKRKKDFINVK</sequence>
<keyword evidence="1" id="KW-0812">Transmembrane</keyword>
<protein>
    <submittedName>
        <fullName evidence="2">Wzy</fullName>
    </submittedName>
</protein>
<organism evidence="2">
    <name type="scientific">Proteus vulgaris</name>
    <dbReference type="NCBI Taxonomy" id="585"/>
    <lineage>
        <taxon>Bacteria</taxon>
        <taxon>Pseudomonadati</taxon>
        <taxon>Pseudomonadota</taxon>
        <taxon>Gammaproteobacteria</taxon>
        <taxon>Enterobacterales</taxon>
        <taxon>Morganellaceae</taxon>
        <taxon>Proteus</taxon>
    </lineage>
</organism>
<feature type="transmembrane region" description="Helical" evidence="1">
    <location>
        <begin position="231"/>
        <end position="253"/>
    </location>
</feature>
<feature type="transmembrane region" description="Helical" evidence="1">
    <location>
        <begin position="182"/>
        <end position="197"/>
    </location>
</feature>
<feature type="transmembrane region" description="Helical" evidence="1">
    <location>
        <begin position="159"/>
        <end position="175"/>
    </location>
</feature>
<accession>A0A385JMC8</accession>
<dbReference type="EMBL" id="KY710696">
    <property type="protein sequence ID" value="AXY99492.1"/>
    <property type="molecule type" value="Genomic_DNA"/>
</dbReference>
<keyword evidence="1" id="KW-1133">Transmembrane helix</keyword>